<keyword evidence="1" id="KW-0732">Signal</keyword>
<gene>
    <name evidence="2" type="ORF">QBC37DRAFT_407984</name>
</gene>
<dbReference type="Proteomes" id="UP001301769">
    <property type="component" value="Unassembled WGS sequence"/>
</dbReference>
<evidence type="ECO:0008006" key="4">
    <source>
        <dbReference type="Google" id="ProtNLM"/>
    </source>
</evidence>
<proteinExistence type="predicted"/>
<evidence type="ECO:0000313" key="2">
    <source>
        <dbReference type="EMBL" id="KAK4220151.1"/>
    </source>
</evidence>
<name>A0AAN6YJZ7_9PEZI</name>
<sequence length="74" mass="8518">MAIMVWSVLVVVVARRRSMESFPVCLFMLPLDNGGKWSGSTRRCSAVSRHRHRHRHRYGSFLAWGGLELRTTCT</sequence>
<comment type="caution">
    <text evidence="2">The sequence shown here is derived from an EMBL/GenBank/DDBJ whole genome shotgun (WGS) entry which is preliminary data.</text>
</comment>
<feature type="signal peptide" evidence="1">
    <location>
        <begin position="1"/>
        <end position="21"/>
    </location>
</feature>
<keyword evidence="3" id="KW-1185">Reference proteome</keyword>
<evidence type="ECO:0000313" key="3">
    <source>
        <dbReference type="Proteomes" id="UP001301769"/>
    </source>
</evidence>
<reference evidence="2" key="2">
    <citation type="submission" date="2023-05" db="EMBL/GenBank/DDBJ databases">
        <authorList>
            <consortium name="Lawrence Berkeley National Laboratory"/>
            <person name="Steindorff A."/>
            <person name="Hensen N."/>
            <person name="Bonometti L."/>
            <person name="Westerberg I."/>
            <person name="Brannstrom I.O."/>
            <person name="Guillou S."/>
            <person name="Cros-Aarteil S."/>
            <person name="Calhoun S."/>
            <person name="Haridas S."/>
            <person name="Kuo A."/>
            <person name="Mondo S."/>
            <person name="Pangilinan J."/>
            <person name="Riley R."/>
            <person name="Labutti K."/>
            <person name="Andreopoulos B."/>
            <person name="Lipzen A."/>
            <person name="Chen C."/>
            <person name="Yanf M."/>
            <person name="Daum C."/>
            <person name="Ng V."/>
            <person name="Clum A."/>
            <person name="Ohm R."/>
            <person name="Martin F."/>
            <person name="Silar P."/>
            <person name="Natvig D."/>
            <person name="Lalanne C."/>
            <person name="Gautier V."/>
            <person name="Ament-Velasquez S.L."/>
            <person name="Kruys A."/>
            <person name="Hutchinson M.I."/>
            <person name="Powell A.J."/>
            <person name="Barry K."/>
            <person name="Miller A.N."/>
            <person name="Grigoriev I.V."/>
            <person name="Debuchy R."/>
            <person name="Gladieux P."/>
            <person name="Thoren M.H."/>
            <person name="Johannesson H."/>
        </authorList>
    </citation>
    <scope>NUCLEOTIDE SEQUENCE</scope>
    <source>
        <strain evidence="2">PSN293</strain>
    </source>
</reference>
<organism evidence="2 3">
    <name type="scientific">Rhypophila decipiens</name>
    <dbReference type="NCBI Taxonomy" id="261697"/>
    <lineage>
        <taxon>Eukaryota</taxon>
        <taxon>Fungi</taxon>
        <taxon>Dikarya</taxon>
        <taxon>Ascomycota</taxon>
        <taxon>Pezizomycotina</taxon>
        <taxon>Sordariomycetes</taxon>
        <taxon>Sordariomycetidae</taxon>
        <taxon>Sordariales</taxon>
        <taxon>Naviculisporaceae</taxon>
        <taxon>Rhypophila</taxon>
    </lineage>
</organism>
<evidence type="ECO:0000256" key="1">
    <source>
        <dbReference type="SAM" id="SignalP"/>
    </source>
</evidence>
<dbReference type="AlphaFoldDB" id="A0AAN6YJZ7"/>
<reference evidence="2" key="1">
    <citation type="journal article" date="2023" name="Mol. Phylogenet. Evol.">
        <title>Genome-scale phylogeny and comparative genomics of the fungal order Sordariales.</title>
        <authorList>
            <person name="Hensen N."/>
            <person name="Bonometti L."/>
            <person name="Westerberg I."/>
            <person name="Brannstrom I.O."/>
            <person name="Guillou S."/>
            <person name="Cros-Aarteil S."/>
            <person name="Calhoun S."/>
            <person name="Haridas S."/>
            <person name="Kuo A."/>
            <person name="Mondo S."/>
            <person name="Pangilinan J."/>
            <person name="Riley R."/>
            <person name="LaButti K."/>
            <person name="Andreopoulos B."/>
            <person name="Lipzen A."/>
            <person name="Chen C."/>
            <person name="Yan M."/>
            <person name="Daum C."/>
            <person name="Ng V."/>
            <person name="Clum A."/>
            <person name="Steindorff A."/>
            <person name="Ohm R.A."/>
            <person name="Martin F."/>
            <person name="Silar P."/>
            <person name="Natvig D.O."/>
            <person name="Lalanne C."/>
            <person name="Gautier V."/>
            <person name="Ament-Velasquez S.L."/>
            <person name="Kruys A."/>
            <person name="Hutchinson M.I."/>
            <person name="Powell A.J."/>
            <person name="Barry K."/>
            <person name="Miller A.N."/>
            <person name="Grigoriev I.V."/>
            <person name="Debuchy R."/>
            <person name="Gladieux P."/>
            <person name="Hiltunen Thoren M."/>
            <person name="Johannesson H."/>
        </authorList>
    </citation>
    <scope>NUCLEOTIDE SEQUENCE</scope>
    <source>
        <strain evidence="2">PSN293</strain>
    </source>
</reference>
<accession>A0AAN6YJZ7</accession>
<dbReference type="EMBL" id="MU858045">
    <property type="protein sequence ID" value="KAK4220151.1"/>
    <property type="molecule type" value="Genomic_DNA"/>
</dbReference>
<feature type="chain" id="PRO_5043009342" description="Secreted protein" evidence="1">
    <location>
        <begin position="22"/>
        <end position="74"/>
    </location>
</feature>
<protein>
    <recommendedName>
        <fullName evidence="4">Secreted protein</fullName>
    </recommendedName>
</protein>